<dbReference type="SUPFAM" id="SSF57850">
    <property type="entry name" value="RING/U-box"/>
    <property type="match status" value="1"/>
</dbReference>
<organism evidence="5 6">
    <name type="scientific">Tilletia horrida</name>
    <dbReference type="NCBI Taxonomy" id="155126"/>
    <lineage>
        <taxon>Eukaryota</taxon>
        <taxon>Fungi</taxon>
        <taxon>Dikarya</taxon>
        <taxon>Basidiomycota</taxon>
        <taxon>Ustilaginomycotina</taxon>
        <taxon>Exobasidiomycetes</taxon>
        <taxon>Tilletiales</taxon>
        <taxon>Tilletiaceae</taxon>
        <taxon>Tilletia</taxon>
    </lineage>
</organism>
<dbReference type="InterPro" id="IPR041984">
    <property type="entry name" value="Rsc8/Ssr1/Ssr2_ZZ"/>
</dbReference>
<dbReference type="CDD" id="cd02336">
    <property type="entry name" value="ZZ_RSC8"/>
    <property type="match status" value="1"/>
</dbReference>
<dbReference type="InterPro" id="IPR043145">
    <property type="entry name" value="Znf_ZZ_sf"/>
</dbReference>
<evidence type="ECO:0000256" key="1">
    <source>
        <dbReference type="ARBA" id="ARBA00022723"/>
    </source>
</evidence>
<evidence type="ECO:0000256" key="2">
    <source>
        <dbReference type="ARBA" id="ARBA00022771"/>
    </source>
</evidence>
<evidence type="ECO:0000313" key="5">
    <source>
        <dbReference type="EMBL" id="KAK0542468.1"/>
    </source>
</evidence>
<dbReference type="Gene3D" id="3.30.60.90">
    <property type="match status" value="1"/>
</dbReference>
<dbReference type="EMBL" id="JAPDMZ010000519">
    <property type="protein sequence ID" value="KAK0542468.1"/>
    <property type="molecule type" value="Genomic_DNA"/>
</dbReference>
<keyword evidence="1" id="KW-0479">Metal-binding</keyword>
<gene>
    <name evidence="5" type="primary">ssr2_2</name>
    <name evidence="5" type="ORF">OC846_006727</name>
</gene>
<proteinExistence type="predicted"/>
<evidence type="ECO:0000313" key="6">
    <source>
        <dbReference type="Proteomes" id="UP001176517"/>
    </source>
</evidence>
<dbReference type="Pfam" id="PF00569">
    <property type="entry name" value="ZZ"/>
    <property type="match status" value="1"/>
</dbReference>
<comment type="caution">
    <text evidence="5">The sequence shown here is derived from an EMBL/GenBank/DDBJ whole genome shotgun (WGS) entry which is preliminary data.</text>
</comment>
<protein>
    <submittedName>
        <fullName evidence="5">SWI/SNF and RSC complex subunit Ssr2</fullName>
    </submittedName>
</protein>
<keyword evidence="3" id="KW-0862">Zinc</keyword>
<accession>A0AAN6GIB9</accession>
<dbReference type="GO" id="GO:0008270">
    <property type="term" value="F:zinc ion binding"/>
    <property type="evidence" value="ECO:0007669"/>
    <property type="project" value="UniProtKB-KW"/>
</dbReference>
<dbReference type="InterPro" id="IPR000433">
    <property type="entry name" value="Znf_ZZ"/>
</dbReference>
<name>A0AAN6GIB9_9BASI</name>
<sequence length="195" mass="19798">MGPLPRHYRHTSGSAALAPRIKLEERSASISDSGCGCQQRVAAPDGVTGSQTAASAMKLRQGIYQSGLKSFKAIDGTETSSLTVAARQALAAQAADPPGAGAKDDPSFSCDTCGSDCTRVRYHALTIAGFALCPPCYLEGRFPSTMYSGDFVRLEERAFKHSPTSSSTAGASTSGAAGSAIVTGGGLADADGGEG</sequence>
<keyword evidence="6" id="KW-1185">Reference proteome</keyword>
<dbReference type="Proteomes" id="UP001176517">
    <property type="component" value="Unassembled WGS sequence"/>
</dbReference>
<dbReference type="AlphaFoldDB" id="A0AAN6GIB9"/>
<reference evidence="5" key="1">
    <citation type="journal article" date="2023" name="PhytoFront">
        <title>Draft Genome Resources of Seven Strains of Tilletia horrida, Causal Agent of Kernel Smut of Rice.</title>
        <authorList>
            <person name="Khanal S."/>
            <person name="Antony Babu S."/>
            <person name="Zhou X.G."/>
        </authorList>
    </citation>
    <scope>NUCLEOTIDE SEQUENCE</scope>
    <source>
        <strain evidence="5">TX6</strain>
    </source>
</reference>
<keyword evidence="2" id="KW-0863">Zinc-finger</keyword>
<feature type="domain" description="ZZ-type" evidence="4">
    <location>
        <begin position="107"/>
        <end position="142"/>
    </location>
</feature>
<evidence type="ECO:0000256" key="3">
    <source>
        <dbReference type="ARBA" id="ARBA00022833"/>
    </source>
</evidence>
<evidence type="ECO:0000259" key="4">
    <source>
        <dbReference type="Pfam" id="PF00569"/>
    </source>
</evidence>